<evidence type="ECO:0000259" key="4">
    <source>
        <dbReference type="PROSITE" id="PS51349"/>
    </source>
</evidence>
<evidence type="ECO:0000256" key="1">
    <source>
        <dbReference type="ARBA" id="ARBA00001917"/>
    </source>
</evidence>
<organism evidence="5 6">
    <name type="scientific">Aquibacillus koreensis</name>
    <dbReference type="NCBI Taxonomy" id="279446"/>
    <lineage>
        <taxon>Bacteria</taxon>
        <taxon>Bacillati</taxon>
        <taxon>Bacillota</taxon>
        <taxon>Bacilli</taxon>
        <taxon>Bacillales</taxon>
        <taxon>Bacillaceae</taxon>
        <taxon>Aquibacillus</taxon>
    </lineage>
</organism>
<dbReference type="InterPro" id="IPR013785">
    <property type="entry name" value="Aldolase_TIM"/>
</dbReference>
<keyword evidence="2" id="KW-0560">Oxidoreductase</keyword>
<evidence type="ECO:0000256" key="2">
    <source>
        <dbReference type="ARBA" id="ARBA00023002"/>
    </source>
</evidence>
<dbReference type="PANTHER" id="PTHR10578:SF143">
    <property type="entry name" value="FMN-DEPENDENT ALPHA-HYDROXY ACID DEHYDROGENASE PB1A11.03"/>
    <property type="match status" value="1"/>
</dbReference>
<keyword evidence="6" id="KW-1185">Reference proteome</keyword>
<sequence length="314" mass="34488">MVQRNNHTEVSIEEQFNKYIAHVFGTNDALYNQSLTNPLERKNNRDVDIHKILHGKTITGPLLLAPAPSLCLVHEDGELAVAKAATDKGVPFIASTFSSYTLEEIADVNEGGVRWFQLDYPNDSNIAKSFAQRAELAGYQAIVISLDASPLAGNESILTNGYANFAVDPFFIRRVYGKSRAESYFEELEEVAFKPSVTWADLAYIRDSVTIPIYLKGNFSEEKVKLAVENGVDGIILTTPNPSNDLLKVLNDLLGNDRTLIIDNSAVDSLGSAFGLGINLFVVSLSYIYGLVKEGKAGVEFAIESQLDNIKQSF</sequence>
<dbReference type="SUPFAM" id="SSF51395">
    <property type="entry name" value="FMN-linked oxidoreductases"/>
    <property type="match status" value="1"/>
</dbReference>
<comment type="caution">
    <text evidence="5">The sequence shown here is derived from an EMBL/GenBank/DDBJ whole genome shotgun (WGS) entry which is preliminary data.</text>
</comment>
<dbReference type="Proteomes" id="UP001145072">
    <property type="component" value="Unassembled WGS sequence"/>
</dbReference>
<accession>A0A9X3WIR0</accession>
<reference evidence="5" key="1">
    <citation type="submission" date="2022-06" db="EMBL/GenBank/DDBJ databases">
        <title>Aquibacillus sp. a new bacterium isolated from soil saline samples.</title>
        <authorList>
            <person name="Galisteo C."/>
            <person name="De La Haba R."/>
            <person name="Sanchez-Porro C."/>
            <person name="Ventosa A."/>
        </authorList>
    </citation>
    <scope>NUCLEOTIDE SEQUENCE</scope>
    <source>
        <strain evidence="5">JCM 12387</strain>
    </source>
</reference>
<feature type="transmembrane region" description="Helical" evidence="3">
    <location>
        <begin position="270"/>
        <end position="292"/>
    </location>
</feature>
<keyword evidence="3" id="KW-0812">Transmembrane</keyword>
<comment type="cofactor">
    <cofactor evidence="1">
        <name>FMN</name>
        <dbReference type="ChEBI" id="CHEBI:58210"/>
    </cofactor>
</comment>
<dbReference type="RefSeq" id="WP_259869162.1">
    <property type="nucleotide sequence ID" value="NZ_JAMQJZ010000005.1"/>
</dbReference>
<evidence type="ECO:0000313" key="5">
    <source>
        <dbReference type="EMBL" id="MDC3420512.1"/>
    </source>
</evidence>
<dbReference type="PANTHER" id="PTHR10578">
    <property type="entry name" value="S -2-HYDROXY-ACID OXIDASE-RELATED"/>
    <property type="match status" value="1"/>
</dbReference>
<dbReference type="GO" id="GO:0016491">
    <property type="term" value="F:oxidoreductase activity"/>
    <property type="evidence" value="ECO:0007669"/>
    <property type="project" value="UniProtKB-KW"/>
</dbReference>
<dbReference type="EMBL" id="JAMQJZ010000005">
    <property type="protein sequence ID" value="MDC3420512.1"/>
    <property type="molecule type" value="Genomic_DNA"/>
</dbReference>
<keyword evidence="3" id="KW-1133">Transmembrane helix</keyword>
<dbReference type="Gene3D" id="3.20.20.70">
    <property type="entry name" value="Aldolase class I"/>
    <property type="match status" value="1"/>
</dbReference>
<keyword evidence="3" id="KW-0472">Membrane</keyword>
<protein>
    <submittedName>
        <fullName evidence="5">Alpha-hydroxy-acid oxidizing protein</fullName>
    </submittedName>
</protein>
<dbReference type="InterPro" id="IPR000262">
    <property type="entry name" value="FMN-dep_DH"/>
</dbReference>
<dbReference type="AlphaFoldDB" id="A0A9X3WIR0"/>
<evidence type="ECO:0000256" key="3">
    <source>
        <dbReference type="SAM" id="Phobius"/>
    </source>
</evidence>
<dbReference type="PROSITE" id="PS51349">
    <property type="entry name" value="FMN_HYDROXY_ACID_DH_2"/>
    <property type="match status" value="1"/>
</dbReference>
<gene>
    <name evidence="5" type="ORF">NC661_09050</name>
</gene>
<name>A0A9X3WIR0_9BACI</name>
<evidence type="ECO:0000313" key="6">
    <source>
        <dbReference type="Proteomes" id="UP001145072"/>
    </source>
</evidence>
<dbReference type="Pfam" id="PF01070">
    <property type="entry name" value="FMN_dh"/>
    <property type="match status" value="1"/>
</dbReference>
<proteinExistence type="predicted"/>
<dbReference type="InterPro" id="IPR037396">
    <property type="entry name" value="FMN_HAD"/>
</dbReference>
<feature type="domain" description="FMN hydroxy acid dehydrogenase" evidence="4">
    <location>
        <begin position="1"/>
        <end position="239"/>
    </location>
</feature>